<dbReference type="Pfam" id="PF03321">
    <property type="entry name" value="GH3"/>
    <property type="match status" value="1"/>
</dbReference>
<dbReference type="PANTHER" id="PTHR31901:SF9">
    <property type="entry name" value="GH3 DOMAIN-CONTAINING PROTEIN"/>
    <property type="match status" value="1"/>
</dbReference>
<dbReference type="AlphaFoldDB" id="A0A831RY57"/>
<dbReference type="GO" id="GO:0016881">
    <property type="term" value="F:acid-amino acid ligase activity"/>
    <property type="evidence" value="ECO:0007669"/>
    <property type="project" value="TreeGrafter"/>
</dbReference>
<reference evidence="2" key="1">
    <citation type="journal article" date="2020" name="mSystems">
        <title>Genome- and Community-Level Interaction Insights into Carbon Utilization and Element Cycling Functions of Hydrothermarchaeota in Hydrothermal Sediment.</title>
        <authorList>
            <person name="Zhou Z."/>
            <person name="Liu Y."/>
            <person name="Xu W."/>
            <person name="Pan J."/>
            <person name="Luo Z.H."/>
            <person name="Li M."/>
        </authorList>
    </citation>
    <scope>NUCLEOTIDE SEQUENCE [LARGE SCALE GENOMIC DNA]</scope>
    <source>
        <strain evidence="2">HyVt-458</strain>
    </source>
</reference>
<comment type="caution">
    <text evidence="2">The sequence shown here is derived from an EMBL/GenBank/DDBJ whole genome shotgun (WGS) entry which is preliminary data.</text>
</comment>
<evidence type="ECO:0000313" key="2">
    <source>
        <dbReference type="EMBL" id="HEC06850.1"/>
    </source>
</evidence>
<dbReference type="Pfam" id="PF23571">
    <property type="entry name" value="GH3_M"/>
    <property type="match status" value="1"/>
</dbReference>
<evidence type="ECO:0000259" key="1">
    <source>
        <dbReference type="Pfam" id="PF23571"/>
    </source>
</evidence>
<gene>
    <name evidence="2" type="ORF">ENJ12_08365</name>
</gene>
<sequence length="513" mass="57450">MRCWPSTLGSGGIDMQAWDAIRKAVEGERERFIQSTRMTAQVQEQVLQGILHRHRGSRFGREHDFAFIGDSRQYAHQVPLTEYRQTRPWIEAMLKGDRQALIADWSHFETTGGSDGGAKIIPYGASGMRGFQKALYPWLDDLLQQRPAIGKGSAYWSISPVLRSDRTAESVPLGLKNDALYFGPELAGNISKTLAVPATAGEFSELLPWQTYTLKHLLQAQDLRMISVWSPTFLLQLMKALGNSERWLTDSLPSRIRQRLGDALKTGTLDTTVLWPELDTLSCWTQGPAQVFVPALRQLFPQAHIQGKGLLATEGVVSVPVEGAQDPVLAVNSGYFEFVDNAGKVLQAAEVQPGERYRIILTNDLGMYRYDLGDEVEISGWYEQAPMLRFRGRISTSDLVGEKLEEVFVARVLESVDGFSLLCAVSESQPGYVLLSETSESDAARIEKGLFRNPQYAYARKMGQLAPLAIRQVAGLDELYSRWRLQQGQQLGDIKPVYLLRDDSFLQFLESSR</sequence>
<dbReference type="InterPro" id="IPR004993">
    <property type="entry name" value="GH3"/>
</dbReference>
<protein>
    <submittedName>
        <fullName evidence="2">GH3 auxin-responsive promoter</fullName>
    </submittedName>
</protein>
<dbReference type="PANTHER" id="PTHR31901">
    <property type="entry name" value="GH3 DOMAIN-CONTAINING PROTEIN"/>
    <property type="match status" value="1"/>
</dbReference>
<dbReference type="EMBL" id="DRLF01000292">
    <property type="protein sequence ID" value="HEC06850.1"/>
    <property type="molecule type" value="Genomic_DNA"/>
</dbReference>
<organism evidence="2">
    <name type="scientific">Thiolapillus brandeum</name>
    <dbReference type="NCBI Taxonomy" id="1076588"/>
    <lineage>
        <taxon>Bacteria</taxon>
        <taxon>Pseudomonadati</taxon>
        <taxon>Pseudomonadota</taxon>
        <taxon>Gammaproteobacteria</taxon>
        <taxon>Chromatiales</taxon>
        <taxon>Sedimenticolaceae</taxon>
        <taxon>Thiolapillus</taxon>
    </lineage>
</organism>
<feature type="domain" description="GH3 middle" evidence="1">
    <location>
        <begin position="328"/>
        <end position="393"/>
    </location>
</feature>
<dbReference type="InterPro" id="IPR055377">
    <property type="entry name" value="GH3_M"/>
</dbReference>
<proteinExistence type="predicted"/>
<dbReference type="Proteomes" id="UP000886339">
    <property type="component" value="Unassembled WGS sequence"/>
</dbReference>
<accession>A0A831RY57</accession>
<dbReference type="GO" id="GO:0005737">
    <property type="term" value="C:cytoplasm"/>
    <property type="evidence" value="ECO:0007669"/>
    <property type="project" value="TreeGrafter"/>
</dbReference>
<name>A0A831RY57_9GAMM</name>